<keyword evidence="2" id="KW-1133">Transmembrane helix</keyword>
<proteinExistence type="predicted"/>
<feature type="transmembrane region" description="Helical" evidence="2">
    <location>
        <begin position="14"/>
        <end position="37"/>
    </location>
</feature>
<protein>
    <recommendedName>
        <fullName evidence="3">YhdP central domain-containing protein</fullName>
    </recommendedName>
</protein>
<reference evidence="4" key="1">
    <citation type="submission" date="2021-04" db="EMBL/GenBank/DDBJ databases">
        <title>Oceanospirillales bacteria with DddD are important DMSP degraders in coastal seawater.</title>
        <authorList>
            <person name="Liu J."/>
        </authorList>
    </citation>
    <scope>NUCLEOTIDE SEQUENCE</scope>
    <source>
        <strain evidence="4">GY6</strain>
    </source>
</reference>
<evidence type="ECO:0000313" key="5">
    <source>
        <dbReference type="Proteomes" id="UP001059950"/>
    </source>
</evidence>
<keyword evidence="2" id="KW-0472">Membrane</keyword>
<name>A0ABY5GXN5_9GAMM</name>
<dbReference type="Pfam" id="PF13116">
    <property type="entry name" value="YhdP"/>
    <property type="match status" value="2"/>
</dbReference>
<sequence length="1368" mass="149898">MSFVGRVLRALNRWLGWVLVIAILAIALLTVIVRQLLPAVWDYRSDIEQYLSGRLHTEVTIGDINASWEGRFPRLLLQNVVIADHRSHNIGRIELGQLVLGLNPVSSLLKWQPVMSKVEIWSLHTQAKLVRWPHPVKSTSENKDASPKSASDPLAALWLQPHIFFYDTQVDLTLPSGKQLLLQSERFNLENSSRQHHFAGELQVTFEQRQAAATLRIESDSHTFDPQTTNFDFYLKLAGIDTPLLDAARELFPLPTSLEQLELAAEIWGNWSGGRLSRVFGDLDTGRLQLTTGQEALKELSVKDLTTHFALLQPQRRHFQLQINDFSALINDQPLALPQLVINRQQGQIRSLALSEFDVTAAAQFIGLQPFVPESVKGVLDRVAPTGMIRNLAVRWPDYQTLPVPGAEPVEIKSDGSEHSDAEIPAPAAEVAVTQAGAIQVEHSQTDGSQVEDSRIQGSQVQGSEAESAQDWTQLTLQGDLQDVAFNAAYGAPAMSGVTGLLQLEYGQGGLQGRIDLESDRLGLHFPEVFDRGWEFSAARGTTHFSLVSNILHLSSEHVTLHKPGLNASGRWSLYLPLDPDIQSELTLLIGVSNSDGSLAPELIPDREIDPGIKQWVVQSINKGHLNQGGFVLHTGTRGIPSRQPPTVQMYMDIAGAEVDYQPGWPAVRAADASLLLRDKGLAISVSDGQILDSKIQHGWVYLPPGSHNLHLIAAVTGDSADIGKTLLDSPVMGAGNQELHNWQLSGLADTRLQLMIPLNGGEPNIDVSSTFSDLTLMSENRNLSVTQLKGRVGYRNDSGLYAKSLKGVFFDQPLSAAIATTGKQESEKVTVQLRSTVSMARLREWSGIDMLAVAGGEQPYEADLDICIRADCSGLTVRSDLKQTALELIPPYSKQPGEILPFLLHTDFESLQTVNIKAGDQLSAWLQLEEGVFSRARLVLGMGDARPTAYKGLEIAGSLNRLDYDQLIAMLQRAGLMTDSAPSGAGGEQAQTVAVQGTVDVAELRYSDLQMKNASLSLDRLSDSWHVSVSGADLNLQVLVPDSESVAPQLLFERINLDALLSLRAENAQQPAELTPKMNAGALQPGVLPDLDIDIRDLIMKQKRWGNWRFNVRNRDNNTYVENIVGDLPDLSARGNIVWRSGVPSQSEMKLRIETKDLGRALKSAGFAKVLETEKTEANLQLLWPGAPWEYDLENAGGSLKFVARNGRLIEAGSGTGILRVFGIFNMNALGRRLKLDFADLFAKGVSFDRMEGDYRMADGVASTNVPFIMRGPSVDMAMSGDIDLVKETVSQQMAVTLPVTDNIPLAAVLLGAPQIAGLAFLLDKLIGDEVKKEFATVTYTMEGDWSDPKVELLQKPEAAREGRDLK</sequence>
<evidence type="ECO:0000256" key="1">
    <source>
        <dbReference type="SAM" id="MobiDB-lite"/>
    </source>
</evidence>
<dbReference type="PANTHER" id="PTHR38690:SF1">
    <property type="entry name" value="PROTEASE"/>
    <property type="match status" value="1"/>
</dbReference>
<feature type="domain" description="YhdP central" evidence="3">
    <location>
        <begin position="469"/>
        <end position="1352"/>
    </location>
</feature>
<organism evidence="4 5">
    <name type="scientific">Amphritea atlantica</name>
    <dbReference type="NCBI Taxonomy" id="355243"/>
    <lineage>
        <taxon>Bacteria</taxon>
        <taxon>Pseudomonadati</taxon>
        <taxon>Pseudomonadota</taxon>
        <taxon>Gammaproteobacteria</taxon>
        <taxon>Oceanospirillales</taxon>
        <taxon>Oceanospirillaceae</taxon>
        <taxon>Amphritea</taxon>
    </lineage>
</organism>
<evidence type="ECO:0000259" key="3">
    <source>
        <dbReference type="Pfam" id="PF13116"/>
    </source>
</evidence>
<feature type="domain" description="YhdP central" evidence="3">
    <location>
        <begin position="7"/>
        <end position="398"/>
    </location>
</feature>
<dbReference type="InterPro" id="IPR025263">
    <property type="entry name" value="YhdP_central"/>
</dbReference>
<dbReference type="EMBL" id="CP073344">
    <property type="protein sequence ID" value="UTW03845.1"/>
    <property type="molecule type" value="Genomic_DNA"/>
</dbReference>
<gene>
    <name evidence="4" type="ORF">KDX31_02080</name>
</gene>
<dbReference type="PANTHER" id="PTHR38690">
    <property type="entry name" value="PROTEASE-RELATED"/>
    <property type="match status" value="1"/>
</dbReference>
<keyword evidence="2" id="KW-0812">Transmembrane</keyword>
<dbReference type="InterPro" id="IPR011836">
    <property type="entry name" value="YhdP"/>
</dbReference>
<feature type="region of interest" description="Disordered" evidence="1">
    <location>
        <begin position="443"/>
        <end position="463"/>
    </location>
</feature>
<accession>A0ABY5GXN5</accession>
<evidence type="ECO:0000256" key="2">
    <source>
        <dbReference type="SAM" id="Phobius"/>
    </source>
</evidence>
<keyword evidence="5" id="KW-1185">Reference proteome</keyword>
<evidence type="ECO:0000313" key="4">
    <source>
        <dbReference type="EMBL" id="UTW03845.1"/>
    </source>
</evidence>
<dbReference type="Proteomes" id="UP001059950">
    <property type="component" value="Chromosome"/>
</dbReference>